<dbReference type="SUPFAM" id="SSF55874">
    <property type="entry name" value="ATPase domain of HSP90 chaperone/DNA topoisomerase II/histidine kinase"/>
    <property type="match status" value="1"/>
</dbReference>
<dbReference type="SMART" id="SM00387">
    <property type="entry name" value="HATPase_c"/>
    <property type="match status" value="1"/>
</dbReference>
<dbReference type="InterPro" id="IPR050428">
    <property type="entry name" value="TCS_sensor_his_kinase"/>
</dbReference>
<comment type="caution">
    <text evidence="13">The sequence shown here is derived from an EMBL/GenBank/DDBJ whole genome shotgun (WGS) entry which is preliminary data.</text>
</comment>
<evidence type="ECO:0000256" key="9">
    <source>
        <dbReference type="ARBA" id="ARBA00023012"/>
    </source>
</evidence>
<evidence type="ECO:0000256" key="2">
    <source>
        <dbReference type="ARBA" id="ARBA00004370"/>
    </source>
</evidence>
<organism evidence="13 14">
    <name type="scientific">Roseomonas alba</name>
    <dbReference type="NCBI Taxonomy" id="2846776"/>
    <lineage>
        <taxon>Bacteria</taxon>
        <taxon>Pseudomonadati</taxon>
        <taxon>Pseudomonadota</taxon>
        <taxon>Alphaproteobacteria</taxon>
        <taxon>Acetobacterales</taxon>
        <taxon>Roseomonadaceae</taxon>
        <taxon>Roseomonas</taxon>
    </lineage>
</organism>
<dbReference type="Pfam" id="PF02518">
    <property type="entry name" value="HATPase_c"/>
    <property type="match status" value="1"/>
</dbReference>
<keyword evidence="6 10" id="KW-0812">Transmembrane</keyword>
<dbReference type="PROSITE" id="PS50109">
    <property type="entry name" value="HIS_KIN"/>
    <property type="match status" value="1"/>
</dbReference>
<keyword evidence="7 13" id="KW-0418">Kinase</keyword>
<keyword evidence="9" id="KW-0902">Two-component regulatory system</keyword>
<dbReference type="InterPro" id="IPR005467">
    <property type="entry name" value="His_kinase_dom"/>
</dbReference>
<evidence type="ECO:0000313" key="14">
    <source>
        <dbReference type="Proteomes" id="UP001196565"/>
    </source>
</evidence>
<proteinExistence type="predicted"/>
<feature type="transmembrane region" description="Helical" evidence="10">
    <location>
        <begin position="166"/>
        <end position="191"/>
    </location>
</feature>
<dbReference type="InterPro" id="IPR003594">
    <property type="entry name" value="HATPase_dom"/>
</dbReference>
<dbReference type="InterPro" id="IPR036890">
    <property type="entry name" value="HATPase_C_sf"/>
</dbReference>
<dbReference type="Gene3D" id="1.10.287.130">
    <property type="match status" value="1"/>
</dbReference>
<keyword evidence="5" id="KW-0808">Transferase</keyword>
<feature type="domain" description="Histidine kinase" evidence="11">
    <location>
        <begin position="246"/>
        <end position="446"/>
    </location>
</feature>
<evidence type="ECO:0000256" key="5">
    <source>
        <dbReference type="ARBA" id="ARBA00022679"/>
    </source>
</evidence>
<dbReference type="PANTHER" id="PTHR45436">
    <property type="entry name" value="SENSOR HISTIDINE KINASE YKOH"/>
    <property type="match status" value="1"/>
</dbReference>
<accession>A0ABS7AGJ2</accession>
<comment type="catalytic activity">
    <reaction evidence="1">
        <text>ATP + protein L-histidine = ADP + protein N-phospho-L-histidine.</text>
        <dbReference type="EC" id="2.7.13.3"/>
    </reaction>
</comment>
<evidence type="ECO:0000256" key="6">
    <source>
        <dbReference type="ARBA" id="ARBA00022692"/>
    </source>
</evidence>
<dbReference type="EC" id="2.7.13.3" evidence="3"/>
<name>A0ABS7AGJ2_9PROT</name>
<evidence type="ECO:0000259" key="12">
    <source>
        <dbReference type="PROSITE" id="PS50885"/>
    </source>
</evidence>
<dbReference type="InterPro" id="IPR003660">
    <property type="entry name" value="HAMP_dom"/>
</dbReference>
<evidence type="ECO:0000313" key="13">
    <source>
        <dbReference type="EMBL" id="MBW6401381.1"/>
    </source>
</evidence>
<keyword evidence="14" id="KW-1185">Reference proteome</keyword>
<evidence type="ECO:0000256" key="3">
    <source>
        <dbReference type="ARBA" id="ARBA00012438"/>
    </source>
</evidence>
<evidence type="ECO:0000256" key="10">
    <source>
        <dbReference type="SAM" id="Phobius"/>
    </source>
</evidence>
<evidence type="ECO:0000256" key="7">
    <source>
        <dbReference type="ARBA" id="ARBA00022777"/>
    </source>
</evidence>
<comment type="subcellular location">
    <subcellularLocation>
        <location evidence="2">Membrane</location>
    </subcellularLocation>
</comment>
<keyword evidence="8 10" id="KW-1133">Transmembrane helix</keyword>
<reference evidence="13 14" key="1">
    <citation type="submission" date="2021-07" db="EMBL/GenBank/DDBJ databases">
        <authorList>
            <person name="So Y."/>
        </authorList>
    </citation>
    <scope>NUCLEOTIDE SEQUENCE [LARGE SCALE GENOMIC DNA]</scope>
    <source>
        <strain evidence="13 14">HJA6</strain>
    </source>
</reference>
<gene>
    <name evidence="13" type="ORF">KPL78_26245</name>
</gene>
<keyword evidence="10" id="KW-0472">Membrane</keyword>
<dbReference type="PANTHER" id="PTHR45436:SF5">
    <property type="entry name" value="SENSOR HISTIDINE KINASE TRCS"/>
    <property type="match status" value="1"/>
</dbReference>
<evidence type="ECO:0000256" key="8">
    <source>
        <dbReference type="ARBA" id="ARBA00022989"/>
    </source>
</evidence>
<dbReference type="Proteomes" id="UP001196565">
    <property type="component" value="Unassembled WGS sequence"/>
</dbReference>
<dbReference type="EMBL" id="JAHYBZ010000011">
    <property type="protein sequence ID" value="MBW6401381.1"/>
    <property type="molecule type" value="Genomic_DNA"/>
</dbReference>
<dbReference type="Gene3D" id="3.30.565.10">
    <property type="entry name" value="Histidine kinase-like ATPase, C-terminal domain"/>
    <property type="match status" value="1"/>
</dbReference>
<evidence type="ECO:0000256" key="1">
    <source>
        <dbReference type="ARBA" id="ARBA00000085"/>
    </source>
</evidence>
<dbReference type="RefSeq" id="WP_219766005.1">
    <property type="nucleotide sequence ID" value="NZ_JAHYBZ010000011.1"/>
</dbReference>
<protein>
    <recommendedName>
        <fullName evidence="3">histidine kinase</fullName>
        <ecNumber evidence="3">2.7.13.3</ecNumber>
    </recommendedName>
</protein>
<feature type="domain" description="HAMP" evidence="12">
    <location>
        <begin position="187"/>
        <end position="238"/>
    </location>
</feature>
<keyword evidence="4" id="KW-0597">Phosphoprotein</keyword>
<dbReference type="PROSITE" id="PS50885">
    <property type="entry name" value="HAMP"/>
    <property type="match status" value="1"/>
</dbReference>
<dbReference type="GO" id="GO:0016301">
    <property type="term" value="F:kinase activity"/>
    <property type="evidence" value="ECO:0007669"/>
    <property type="project" value="UniProtKB-KW"/>
</dbReference>
<dbReference type="InterPro" id="IPR013727">
    <property type="entry name" value="2CSK_N"/>
</dbReference>
<sequence length="451" mass="46409">MRWPRSLTLRLALAAGFWVAAGLGAAAWFVTDVALRQVEAAFDARLAGLLDAAAAAVAADADGRVVVARAPTGADFERPFSGAYWQVAGPGGAPATSRSLWDQTLPTLPTGATAEVLLRDIPGPRGEPVRLAERDVVLPGAPEPAHLAVALSRAATLEEIGRLRTMLTAVFALLGTGLVLGVVGTVIAGLAPLRRVRRALAEVRDGRRERLAIEAPAEIAPLVAEVDALIAANRTTVQRARAHVGNLAHALKTPIAVLRNALDATSPDVALARSEAAALDRLVHHHLARARTAALAGAAAGASVAPYAIAEEVAAALRRLFAGRGLAITVGGDRAARVRVDPQDLTEMLGNLMENACKMARSRVDVSVASAGGRVAIAIADDGPGLPEAERDAVLARGVRLDERMPGSGLGLGITTDLAALHGGGLEFGERPGGGLVAILRLPQVPGAEPV</sequence>
<dbReference type="Pfam" id="PF08521">
    <property type="entry name" value="2CSK_N"/>
    <property type="match status" value="1"/>
</dbReference>
<evidence type="ECO:0000259" key="11">
    <source>
        <dbReference type="PROSITE" id="PS50109"/>
    </source>
</evidence>
<evidence type="ECO:0000256" key="4">
    <source>
        <dbReference type="ARBA" id="ARBA00022553"/>
    </source>
</evidence>